<dbReference type="SUPFAM" id="SSF55486">
    <property type="entry name" value="Metalloproteases ('zincins'), catalytic domain"/>
    <property type="match status" value="1"/>
</dbReference>
<dbReference type="GO" id="GO:0005576">
    <property type="term" value="C:extracellular region"/>
    <property type="evidence" value="ECO:0007669"/>
    <property type="project" value="UniProtKB-SubCell"/>
</dbReference>
<proteinExistence type="predicted"/>
<dbReference type="Pfam" id="PF07737">
    <property type="entry name" value="ATLF"/>
    <property type="match status" value="1"/>
</dbReference>
<feature type="chain" id="PRO_5030858259" evidence="3">
    <location>
        <begin position="24"/>
        <end position="233"/>
    </location>
</feature>
<dbReference type="RefSeq" id="WP_151572917.1">
    <property type="nucleotide sequence ID" value="NZ_WBOT01000002.1"/>
</dbReference>
<reference evidence="5 6" key="1">
    <citation type="journal article" date="2014" name="Arch. Microbiol.">
        <title>Bacillus mesophilum sp. nov., strain IITR-54T, a novel 4-chlorobiphenyl dechlorinating bacterium.</title>
        <authorList>
            <person name="Manickam N."/>
            <person name="Singh N.K."/>
            <person name="Bajaj A."/>
            <person name="Kumar R.M."/>
            <person name="Kaur G."/>
            <person name="Kaur N."/>
            <person name="Bala M."/>
            <person name="Kumar A."/>
            <person name="Mayilraj S."/>
        </authorList>
    </citation>
    <scope>NUCLEOTIDE SEQUENCE [LARGE SCALE GENOMIC DNA]</scope>
    <source>
        <strain evidence="5 6">IITR-54</strain>
    </source>
</reference>
<evidence type="ECO:0000256" key="3">
    <source>
        <dbReference type="SAM" id="SignalP"/>
    </source>
</evidence>
<dbReference type="InterPro" id="IPR047568">
    <property type="entry name" value="ATLF-like_dom"/>
</dbReference>
<dbReference type="EMBL" id="WBOT01000002">
    <property type="protein sequence ID" value="KAB2333579.1"/>
    <property type="molecule type" value="Genomic_DNA"/>
</dbReference>
<organism evidence="5 6">
    <name type="scientific">Bacillus mesophilum</name>
    <dbReference type="NCBI Taxonomy" id="1071718"/>
    <lineage>
        <taxon>Bacteria</taxon>
        <taxon>Bacillati</taxon>
        <taxon>Bacillota</taxon>
        <taxon>Bacilli</taxon>
        <taxon>Bacillales</taxon>
        <taxon>Bacillaceae</taxon>
        <taxon>Bacillus</taxon>
    </lineage>
</organism>
<comment type="caution">
    <text evidence="5">The sequence shown here is derived from an EMBL/GenBank/DDBJ whole genome shotgun (WGS) entry which is preliminary data.</text>
</comment>
<protein>
    <submittedName>
        <fullName evidence="5">Toxin</fullName>
    </submittedName>
</protein>
<name>A0A7V7UW50_9BACI</name>
<sequence length="233" mass="26272">MKKVTIFSIIIFASLALMGNSQAKMHGTLLKDYPASSLLKMNLNLVSPLEIGDIFIVPEGLFDELEAASMISRVDRIPSTLLNKVNKENIHIKLFSGKLTDNPTASHLQGIIPRGYTSSKTWDEVPGIGGSRTVLVKIGSSEKGQGHGSVNLELHELAHSIDRHVYHGIRYNIHFLEIWNKEKATLFPEIEYFLNYPEEYFAESFAMFFVNEEYQAHLKEKAPLTYGFIDSLK</sequence>
<evidence type="ECO:0000313" key="6">
    <source>
        <dbReference type="Proteomes" id="UP000441354"/>
    </source>
</evidence>
<feature type="signal peptide" evidence="3">
    <location>
        <begin position="1"/>
        <end position="23"/>
    </location>
</feature>
<evidence type="ECO:0000313" key="5">
    <source>
        <dbReference type="EMBL" id="KAB2333579.1"/>
    </source>
</evidence>
<dbReference type="OrthoDB" id="2615003at2"/>
<keyword evidence="3" id="KW-0732">Signal</keyword>
<evidence type="ECO:0000259" key="4">
    <source>
        <dbReference type="PROSITE" id="PS51995"/>
    </source>
</evidence>
<dbReference type="InterPro" id="IPR024079">
    <property type="entry name" value="MetalloPept_cat_dom_sf"/>
</dbReference>
<keyword evidence="6" id="KW-1185">Reference proteome</keyword>
<evidence type="ECO:0000256" key="1">
    <source>
        <dbReference type="ARBA" id="ARBA00004613"/>
    </source>
</evidence>
<dbReference type="PROSITE" id="PS51995">
    <property type="entry name" value="ATLF"/>
    <property type="match status" value="1"/>
</dbReference>
<dbReference type="Proteomes" id="UP000441354">
    <property type="component" value="Unassembled WGS sequence"/>
</dbReference>
<dbReference type="AlphaFoldDB" id="A0A7V7UW50"/>
<dbReference type="InterPro" id="IPR014781">
    <property type="entry name" value="Anthrax_toxin_lethal/edema_N/C"/>
</dbReference>
<gene>
    <name evidence="5" type="ORF">F7732_05660</name>
</gene>
<evidence type="ECO:0000256" key="2">
    <source>
        <dbReference type="ARBA" id="ARBA00022525"/>
    </source>
</evidence>
<comment type="subcellular location">
    <subcellularLocation>
        <location evidence="1">Secreted</location>
    </subcellularLocation>
</comment>
<accession>A0A7V7UW50</accession>
<dbReference type="Gene3D" id="3.40.390.10">
    <property type="entry name" value="Collagenase (Catalytic Domain)"/>
    <property type="match status" value="1"/>
</dbReference>
<feature type="domain" description="ATLF-like" evidence="4">
    <location>
        <begin position="48"/>
        <end position="233"/>
    </location>
</feature>
<dbReference type="CDD" id="cd20183">
    <property type="entry name" value="M34_PPEP"/>
    <property type="match status" value="1"/>
</dbReference>
<dbReference type="GO" id="GO:0008237">
    <property type="term" value="F:metallopeptidase activity"/>
    <property type="evidence" value="ECO:0007669"/>
    <property type="project" value="InterPro"/>
</dbReference>
<keyword evidence="2" id="KW-0964">Secreted</keyword>